<sequence length="26" mass="2837">MRVQEAPAAALPETRAADNPQIRIMS</sequence>
<feature type="region of interest" description="Disordered" evidence="1">
    <location>
        <begin position="1"/>
        <end position="26"/>
    </location>
</feature>
<evidence type="ECO:0000313" key="2">
    <source>
        <dbReference type="EMBL" id="CBJ32418.1"/>
    </source>
</evidence>
<dbReference type="Proteomes" id="UP000002630">
    <property type="component" value="Unassembled WGS sequence"/>
</dbReference>
<dbReference type="EMBL" id="FN649760">
    <property type="protein sequence ID" value="CBJ32418.1"/>
    <property type="molecule type" value="Genomic_DNA"/>
</dbReference>
<organism evidence="2 3">
    <name type="scientific">Ectocarpus siliculosus</name>
    <name type="common">Brown alga</name>
    <name type="synonym">Conferva siliculosa</name>
    <dbReference type="NCBI Taxonomy" id="2880"/>
    <lineage>
        <taxon>Eukaryota</taxon>
        <taxon>Sar</taxon>
        <taxon>Stramenopiles</taxon>
        <taxon>Ochrophyta</taxon>
        <taxon>PX clade</taxon>
        <taxon>Phaeophyceae</taxon>
        <taxon>Ectocarpales</taxon>
        <taxon>Ectocarpaceae</taxon>
        <taxon>Ectocarpus</taxon>
    </lineage>
</organism>
<name>D7FY05_ECTSI</name>
<evidence type="ECO:0000313" key="3">
    <source>
        <dbReference type="Proteomes" id="UP000002630"/>
    </source>
</evidence>
<reference evidence="2 3" key="1">
    <citation type="journal article" date="2010" name="Nature">
        <title>The Ectocarpus genome and the independent evolution of multicellularity in brown algae.</title>
        <authorList>
            <person name="Cock J.M."/>
            <person name="Sterck L."/>
            <person name="Rouze P."/>
            <person name="Scornet D."/>
            <person name="Allen A.E."/>
            <person name="Amoutzias G."/>
            <person name="Anthouard V."/>
            <person name="Artiguenave F."/>
            <person name="Aury J.M."/>
            <person name="Badger J.H."/>
            <person name="Beszteri B."/>
            <person name="Billiau K."/>
            <person name="Bonnet E."/>
            <person name="Bothwell J.H."/>
            <person name="Bowler C."/>
            <person name="Boyen C."/>
            <person name="Brownlee C."/>
            <person name="Carrano C.J."/>
            <person name="Charrier B."/>
            <person name="Cho G.Y."/>
            <person name="Coelho S.M."/>
            <person name="Collen J."/>
            <person name="Corre E."/>
            <person name="Da Silva C."/>
            <person name="Delage L."/>
            <person name="Delaroque N."/>
            <person name="Dittami S.M."/>
            <person name="Doulbeau S."/>
            <person name="Elias M."/>
            <person name="Farnham G."/>
            <person name="Gachon C.M."/>
            <person name="Gschloessl B."/>
            <person name="Heesch S."/>
            <person name="Jabbari K."/>
            <person name="Jubin C."/>
            <person name="Kawai H."/>
            <person name="Kimura K."/>
            <person name="Kloareg B."/>
            <person name="Kupper F.C."/>
            <person name="Lang D."/>
            <person name="Le Bail A."/>
            <person name="Leblanc C."/>
            <person name="Lerouge P."/>
            <person name="Lohr M."/>
            <person name="Lopez P.J."/>
            <person name="Martens C."/>
            <person name="Maumus F."/>
            <person name="Michel G."/>
            <person name="Miranda-Saavedra D."/>
            <person name="Morales J."/>
            <person name="Moreau H."/>
            <person name="Motomura T."/>
            <person name="Nagasato C."/>
            <person name="Napoli C.A."/>
            <person name="Nelson D.R."/>
            <person name="Nyvall-Collen P."/>
            <person name="Peters A.F."/>
            <person name="Pommier C."/>
            <person name="Potin P."/>
            <person name="Poulain J."/>
            <person name="Quesneville H."/>
            <person name="Read B."/>
            <person name="Rensing S.A."/>
            <person name="Ritter A."/>
            <person name="Rousvoal S."/>
            <person name="Samanta M."/>
            <person name="Samson G."/>
            <person name="Schroeder D.C."/>
            <person name="Segurens B."/>
            <person name="Strittmatter M."/>
            <person name="Tonon T."/>
            <person name="Tregear J.W."/>
            <person name="Valentin K."/>
            <person name="von Dassow P."/>
            <person name="Yamagishi T."/>
            <person name="Van de Peer Y."/>
            <person name="Wincker P."/>
        </authorList>
    </citation>
    <scope>NUCLEOTIDE SEQUENCE [LARGE SCALE GENOMIC DNA]</scope>
    <source>
        <strain evidence="3">Ec32 / CCAP1310/4</strain>
    </source>
</reference>
<dbReference type="AlphaFoldDB" id="D7FY05"/>
<evidence type="ECO:0000256" key="1">
    <source>
        <dbReference type="SAM" id="MobiDB-lite"/>
    </source>
</evidence>
<dbReference type="InParanoid" id="D7FY05"/>
<protein>
    <submittedName>
        <fullName evidence="2">Uncharacterized protein</fullName>
    </submittedName>
</protein>
<proteinExistence type="predicted"/>
<feature type="compositionally biased region" description="Low complexity" evidence="1">
    <location>
        <begin position="1"/>
        <end position="14"/>
    </location>
</feature>
<keyword evidence="3" id="KW-1185">Reference proteome</keyword>
<accession>D7FY05</accession>
<gene>
    <name evidence="2" type="ORF">Esi_0337_0026</name>
</gene>